<dbReference type="OrthoDB" id="439808at2759"/>
<organism evidence="5 6">
    <name type="scientific">Desmophyllum pertusum</name>
    <dbReference type="NCBI Taxonomy" id="174260"/>
    <lineage>
        <taxon>Eukaryota</taxon>
        <taxon>Metazoa</taxon>
        <taxon>Cnidaria</taxon>
        <taxon>Anthozoa</taxon>
        <taxon>Hexacorallia</taxon>
        <taxon>Scleractinia</taxon>
        <taxon>Caryophylliina</taxon>
        <taxon>Caryophylliidae</taxon>
        <taxon>Desmophyllum</taxon>
    </lineage>
</organism>
<dbReference type="PANTHER" id="PTHR11176">
    <property type="entry name" value="BOULE-RELATED"/>
    <property type="match status" value="1"/>
</dbReference>
<evidence type="ECO:0000313" key="5">
    <source>
        <dbReference type="EMBL" id="KAJ7353971.1"/>
    </source>
</evidence>
<dbReference type="GO" id="GO:0005737">
    <property type="term" value="C:cytoplasm"/>
    <property type="evidence" value="ECO:0007669"/>
    <property type="project" value="TreeGrafter"/>
</dbReference>
<dbReference type="Pfam" id="PF00076">
    <property type="entry name" value="RRM_1"/>
    <property type="match status" value="1"/>
</dbReference>
<dbReference type="GO" id="GO:0003730">
    <property type="term" value="F:mRNA 3'-UTR binding"/>
    <property type="evidence" value="ECO:0007669"/>
    <property type="project" value="TreeGrafter"/>
</dbReference>
<reference evidence="5" key="1">
    <citation type="submission" date="2023-01" db="EMBL/GenBank/DDBJ databases">
        <title>Genome assembly of the deep-sea coral Lophelia pertusa.</title>
        <authorList>
            <person name="Herrera S."/>
            <person name="Cordes E."/>
        </authorList>
    </citation>
    <scope>NUCLEOTIDE SEQUENCE</scope>
    <source>
        <strain evidence="5">USNM1676648</strain>
        <tissue evidence="5">Polyp</tissue>
    </source>
</reference>
<sequence length="246" mass="26762">MQVSRTNKRPVSPVEVWTERGIQVLNRVFVRGIPNEMTELQLEILFGGMGYEVQNVRIVEDIKTGESKGYGFVTFRTADEARKVQEMGVVQWNGRVLQLDRAVKRKTMLRILKQQQQQFAMSQGTLPVYFMAQSPDSAVPVLMEGQSLGSAHGTSEPAAYAGLDVSDPHSQSLGIAHGRSEPAVYVGLDLSDRPNSQSLSTAHGTSEPAACAGLDFSNPHYQSLGTANGTSEPAIYAGFDSSQSEL</sequence>
<gene>
    <name evidence="5" type="ORF">OS493_030814</name>
</gene>
<dbReference type="Proteomes" id="UP001163046">
    <property type="component" value="Unassembled WGS sequence"/>
</dbReference>
<feature type="region of interest" description="Disordered" evidence="3">
    <location>
        <begin position="221"/>
        <end position="246"/>
    </location>
</feature>
<evidence type="ECO:0000256" key="2">
    <source>
        <dbReference type="PROSITE-ProRule" id="PRU00176"/>
    </source>
</evidence>
<dbReference type="GO" id="GO:0008494">
    <property type="term" value="F:translation activator activity"/>
    <property type="evidence" value="ECO:0007669"/>
    <property type="project" value="TreeGrafter"/>
</dbReference>
<evidence type="ECO:0000259" key="4">
    <source>
        <dbReference type="PROSITE" id="PS50102"/>
    </source>
</evidence>
<feature type="compositionally biased region" description="Polar residues" evidence="3">
    <location>
        <begin position="221"/>
        <end position="231"/>
    </location>
</feature>
<dbReference type="InterPro" id="IPR000504">
    <property type="entry name" value="RRM_dom"/>
</dbReference>
<dbReference type="PANTHER" id="PTHR11176:SF57">
    <property type="entry name" value="PROTEIN BOULE"/>
    <property type="match status" value="1"/>
</dbReference>
<dbReference type="AlphaFoldDB" id="A0A9X0CIR6"/>
<dbReference type="InterPro" id="IPR035979">
    <property type="entry name" value="RBD_domain_sf"/>
</dbReference>
<keyword evidence="6" id="KW-1185">Reference proteome</keyword>
<name>A0A9X0CIR6_9CNID</name>
<evidence type="ECO:0000313" key="6">
    <source>
        <dbReference type="Proteomes" id="UP001163046"/>
    </source>
</evidence>
<dbReference type="EMBL" id="MU827335">
    <property type="protein sequence ID" value="KAJ7353971.1"/>
    <property type="molecule type" value="Genomic_DNA"/>
</dbReference>
<dbReference type="Gene3D" id="3.30.70.330">
    <property type="match status" value="1"/>
</dbReference>
<dbReference type="GO" id="GO:0045948">
    <property type="term" value="P:positive regulation of translational initiation"/>
    <property type="evidence" value="ECO:0007669"/>
    <property type="project" value="TreeGrafter"/>
</dbReference>
<comment type="caution">
    <text evidence="5">The sequence shown here is derived from an EMBL/GenBank/DDBJ whole genome shotgun (WGS) entry which is preliminary data.</text>
</comment>
<dbReference type="PROSITE" id="PS50102">
    <property type="entry name" value="RRM"/>
    <property type="match status" value="1"/>
</dbReference>
<dbReference type="SMART" id="SM00360">
    <property type="entry name" value="RRM"/>
    <property type="match status" value="1"/>
</dbReference>
<protein>
    <recommendedName>
        <fullName evidence="4">RRM domain-containing protein</fullName>
    </recommendedName>
</protein>
<keyword evidence="1 2" id="KW-0694">RNA-binding</keyword>
<evidence type="ECO:0000256" key="3">
    <source>
        <dbReference type="SAM" id="MobiDB-lite"/>
    </source>
</evidence>
<accession>A0A9X0CIR6</accession>
<evidence type="ECO:0000256" key="1">
    <source>
        <dbReference type="ARBA" id="ARBA00022884"/>
    </source>
</evidence>
<proteinExistence type="predicted"/>
<dbReference type="GO" id="GO:0070935">
    <property type="term" value="P:3'-UTR-mediated mRNA stabilization"/>
    <property type="evidence" value="ECO:0007669"/>
    <property type="project" value="TreeGrafter"/>
</dbReference>
<feature type="domain" description="RRM" evidence="4">
    <location>
        <begin position="26"/>
        <end position="104"/>
    </location>
</feature>
<dbReference type="SUPFAM" id="SSF54928">
    <property type="entry name" value="RNA-binding domain, RBD"/>
    <property type="match status" value="1"/>
</dbReference>
<dbReference type="InterPro" id="IPR012677">
    <property type="entry name" value="Nucleotide-bd_a/b_plait_sf"/>
</dbReference>